<evidence type="ECO:0000313" key="2">
    <source>
        <dbReference type="EMBL" id="KAF5345523.1"/>
    </source>
</evidence>
<organism evidence="2 3">
    <name type="scientific">Tetrapyrgos nigripes</name>
    <dbReference type="NCBI Taxonomy" id="182062"/>
    <lineage>
        <taxon>Eukaryota</taxon>
        <taxon>Fungi</taxon>
        <taxon>Dikarya</taxon>
        <taxon>Basidiomycota</taxon>
        <taxon>Agaricomycotina</taxon>
        <taxon>Agaricomycetes</taxon>
        <taxon>Agaricomycetidae</taxon>
        <taxon>Agaricales</taxon>
        <taxon>Marasmiineae</taxon>
        <taxon>Marasmiaceae</taxon>
        <taxon>Tetrapyrgos</taxon>
    </lineage>
</organism>
<name>A0A8H5FR14_9AGAR</name>
<protein>
    <submittedName>
        <fullName evidence="2">Uncharacterized protein</fullName>
    </submittedName>
</protein>
<gene>
    <name evidence="2" type="ORF">D9758_012013</name>
</gene>
<accession>A0A8H5FR14</accession>
<comment type="caution">
    <text evidence="2">The sequence shown here is derived from an EMBL/GenBank/DDBJ whole genome shotgun (WGS) entry which is preliminary data.</text>
</comment>
<dbReference type="EMBL" id="JAACJM010000111">
    <property type="protein sequence ID" value="KAF5345523.1"/>
    <property type="molecule type" value="Genomic_DNA"/>
</dbReference>
<feature type="region of interest" description="Disordered" evidence="1">
    <location>
        <begin position="1"/>
        <end position="35"/>
    </location>
</feature>
<evidence type="ECO:0000313" key="3">
    <source>
        <dbReference type="Proteomes" id="UP000559256"/>
    </source>
</evidence>
<dbReference type="AlphaFoldDB" id="A0A8H5FR14"/>
<dbReference type="OrthoDB" id="192748at2759"/>
<proteinExistence type="predicted"/>
<dbReference type="Proteomes" id="UP000559256">
    <property type="component" value="Unassembled WGS sequence"/>
</dbReference>
<keyword evidence="3" id="KW-1185">Reference proteome</keyword>
<evidence type="ECO:0000256" key="1">
    <source>
        <dbReference type="SAM" id="MobiDB-lite"/>
    </source>
</evidence>
<reference evidence="2 3" key="1">
    <citation type="journal article" date="2020" name="ISME J.">
        <title>Uncovering the hidden diversity of litter-decomposition mechanisms in mushroom-forming fungi.</title>
        <authorList>
            <person name="Floudas D."/>
            <person name="Bentzer J."/>
            <person name="Ahren D."/>
            <person name="Johansson T."/>
            <person name="Persson P."/>
            <person name="Tunlid A."/>
        </authorList>
    </citation>
    <scope>NUCLEOTIDE SEQUENCE [LARGE SCALE GENOMIC DNA]</scope>
    <source>
        <strain evidence="2 3">CBS 291.85</strain>
    </source>
</reference>
<sequence length="110" mass="12700">MRSCSIARLALRPPPPLSRSFSVSSSRRFPEDETPKDFRPPWVYTLSRLAIQWSIPAVGIYAVFLYDFGDQEHVFSPIRRWTAKQKAAFFAPSPEEKQLLDNKEDASRKI</sequence>
<feature type="compositionally biased region" description="Low complexity" evidence="1">
    <location>
        <begin position="18"/>
        <end position="27"/>
    </location>
</feature>